<feature type="compositionally biased region" description="Pro residues" evidence="2">
    <location>
        <begin position="1"/>
        <end position="15"/>
    </location>
</feature>
<dbReference type="EMBL" id="CP109495">
    <property type="protein sequence ID" value="WUX53441.1"/>
    <property type="molecule type" value="Genomic_DNA"/>
</dbReference>
<dbReference type="PANTHER" id="PTHR30576:SF10">
    <property type="entry name" value="SLL5057 PROTEIN"/>
    <property type="match status" value="1"/>
</dbReference>
<dbReference type="GO" id="GO:0016740">
    <property type="term" value="F:transferase activity"/>
    <property type="evidence" value="ECO:0007669"/>
    <property type="project" value="UniProtKB-KW"/>
</dbReference>
<dbReference type="InterPro" id="IPR003362">
    <property type="entry name" value="Bact_transf"/>
</dbReference>
<dbReference type="Proteomes" id="UP001432209">
    <property type="component" value="Chromosome"/>
</dbReference>
<comment type="similarity">
    <text evidence="1">Belongs to the bacterial sugar transferase family.</text>
</comment>
<protein>
    <submittedName>
        <fullName evidence="5">Sugar transferase</fullName>
    </submittedName>
</protein>
<feature type="transmembrane region" description="Helical" evidence="3">
    <location>
        <begin position="46"/>
        <end position="69"/>
    </location>
</feature>
<gene>
    <name evidence="5" type="ORF">OG442_18855</name>
</gene>
<evidence type="ECO:0000259" key="4">
    <source>
        <dbReference type="Pfam" id="PF02397"/>
    </source>
</evidence>
<evidence type="ECO:0000256" key="1">
    <source>
        <dbReference type="ARBA" id="ARBA00006464"/>
    </source>
</evidence>
<dbReference type="Pfam" id="PF02397">
    <property type="entry name" value="Bac_transf"/>
    <property type="match status" value="1"/>
</dbReference>
<keyword evidence="3" id="KW-0472">Membrane</keyword>
<evidence type="ECO:0000256" key="3">
    <source>
        <dbReference type="SAM" id="Phobius"/>
    </source>
</evidence>
<evidence type="ECO:0000313" key="6">
    <source>
        <dbReference type="Proteomes" id="UP001432209"/>
    </source>
</evidence>
<name>A0ABZ2A4B7_STRNV</name>
<keyword evidence="3" id="KW-0812">Transmembrane</keyword>
<sequence length="221" mass="23690">MVPHPGPSPADPAPDPARRRGTKGALDRALDHVLDHLLDPKRLLDLTLGTLLLTLTAPLLAAAALALALSPRHPGGAFTHEPRVGLDGRVFTARSLATRRHRLDLLSRLPHVVRGEMSLVGPAPLAPGDPRAAAPWRQHVRPGLTGLAQVRRRSPWPWDEPVLLDQHYVEHHWIGLDLVILARTPAAATAPYGAGPAAARIPAQGHLSDTDHRPRGYSAAG</sequence>
<feature type="region of interest" description="Disordered" evidence="2">
    <location>
        <begin position="1"/>
        <end position="24"/>
    </location>
</feature>
<organism evidence="5 6">
    <name type="scientific">Streptomyces niveus</name>
    <name type="common">Streptomyces spheroides</name>
    <dbReference type="NCBI Taxonomy" id="193462"/>
    <lineage>
        <taxon>Bacteria</taxon>
        <taxon>Bacillati</taxon>
        <taxon>Actinomycetota</taxon>
        <taxon>Actinomycetes</taxon>
        <taxon>Kitasatosporales</taxon>
        <taxon>Streptomycetaceae</taxon>
        <taxon>Streptomyces</taxon>
    </lineage>
</organism>
<keyword evidence="6" id="KW-1185">Reference proteome</keyword>
<reference evidence="5" key="1">
    <citation type="submission" date="2022-10" db="EMBL/GenBank/DDBJ databases">
        <title>The complete genomes of actinobacterial strains from the NBC collection.</title>
        <authorList>
            <person name="Joergensen T.S."/>
            <person name="Alvarez Arevalo M."/>
            <person name="Sterndorff E.B."/>
            <person name="Faurdal D."/>
            <person name="Vuksanovic O."/>
            <person name="Mourched A.-S."/>
            <person name="Charusanti P."/>
            <person name="Shaw S."/>
            <person name="Blin K."/>
            <person name="Weber T."/>
        </authorList>
    </citation>
    <scope>NUCLEOTIDE SEQUENCE</scope>
    <source>
        <strain evidence="5">NBC_01432</strain>
    </source>
</reference>
<proteinExistence type="inferred from homology"/>
<evidence type="ECO:0000256" key="2">
    <source>
        <dbReference type="SAM" id="MobiDB-lite"/>
    </source>
</evidence>
<feature type="domain" description="Bacterial sugar transferase" evidence="4">
    <location>
        <begin position="99"/>
        <end position="187"/>
    </location>
</feature>
<evidence type="ECO:0000313" key="5">
    <source>
        <dbReference type="EMBL" id="WUX53441.1"/>
    </source>
</evidence>
<keyword evidence="5" id="KW-0808">Transferase</keyword>
<feature type="region of interest" description="Disordered" evidence="2">
    <location>
        <begin position="201"/>
        <end position="221"/>
    </location>
</feature>
<dbReference type="PANTHER" id="PTHR30576">
    <property type="entry name" value="COLANIC BIOSYNTHESIS UDP-GLUCOSE LIPID CARRIER TRANSFERASE"/>
    <property type="match status" value="1"/>
</dbReference>
<keyword evidence="3" id="KW-1133">Transmembrane helix</keyword>
<accession>A0ABZ2A4B7</accession>
<dbReference type="RefSeq" id="WP_329077045.1">
    <property type="nucleotide sequence ID" value="NZ_CP109389.1"/>
</dbReference>